<organism evidence="2 3">
    <name type="scientific">Albugo candida</name>
    <dbReference type="NCBI Taxonomy" id="65357"/>
    <lineage>
        <taxon>Eukaryota</taxon>
        <taxon>Sar</taxon>
        <taxon>Stramenopiles</taxon>
        <taxon>Oomycota</taxon>
        <taxon>Peronosporomycetes</taxon>
        <taxon>Albuginales</taxon>
        <taxon>Albuginaceae</taxon>
        <taxon>Albugo</taxon>
    </lineage>
</organism>
<dbReference type="PANTHER" id="PTHR37332">
    <property type="entry name" value="EXPRESSED PROTEIN"/>
    <property type="match status" value="1"/>
</dbReference>
<proteinExistence type="predicted"/>
<dbReference type="PANTHER" id="PTHR37332:SF1">
    <property type="entry name" value="ELMO DOMAIN-CONTAINING PROTEIN"/>
    <property type="match status" value="1"/>
</dbReference>
<evidence type="ECO:0000256" key="1">
    <source>
        <dbReference type="SAM" id="MobiDB-lite"/>
    </source>
</evidence>
<protein>
    <submittedName>
        <fullName evidence="2">Uncharacterized protein</fullName>
    </submittedName>
</protein>
<dbReference type="OrthoDB" id="14339at2759"/>
<feature type="compositionally biased region" description="Basic and acidic residues" evidence="1">
    <location>
        <begin position="83"/>
        <end position="98"/>
    </location>
</feature>
<dbReference type="Proteomes" id="UP000053237">
    <property type="component" value="Unassembled WGS sequence"/>
</dbReference>
<evidence type="ECO:0000313" key="2">
    <source>
        <dbReference type="EMBL" id="CCI47852.1"/>
    </source>
</evidence>
<feature type="compositionally biased region" description="Polar residues" evidence="1">
    <location>
        <begin position="7"/>
        <end position="34"/>
    </location>
</feature>
<comment type="caution">
    <text evidence="2">The sequence shown here is derived from an EMBL/GenBank/DDBJ whole genome shotgun (WGS) entry which is preliminary data.</text>
</comment>
<dbReference type="EMBL" id="CAIX01000189">
    <property type="protein sequence ID" value="CCI47852.1"/>
    <property type="molecule type" value="Genomic_DNA"/>
</dbReference>
<reference evidence="2 3" key="1">
    <citation type="submission" date="2012-05" db="EMBL/GenBank/DDBJ databases">
        <title>Recombination and specialization in a pathogen metapopulation.</title>
        <authorList>
            <person name="Gardiner A."/>
            <person name="Kemen E."/>
            <person name="Schultz-Larsen T."/>
            <person name="MacLean D."/>
            <person name="Van Oosterhout C."/>
            <person name="Jones J.D.G."/>
        </authorList>
    </citation>
    <scope>NUCLEOTIDE SEQUENCE [LARGE SCALE GENOMIC DNA]</scope>
    <source>
        <strain evidence="2 3">Ac Nc2</strain>
    </source>
</reference>
<keyword evidence="3" id="KW-1185">Reference proteome</keyword>
<sequence>MDEENKSASFKNEGTSNHTKPPPSLHSQSLNSLVSAAREKMVSQGKRLLSPLSSGEFGISIDNLPKSGDKSLEADDPSLNGRHTIDSTKLRKDRKSEANDSENLARQVGQPILSDMHSGFSTQQRMLYLEQLIEFRRSDWQYLKKMHHGKNFWLNVALLGDNEVGSVKSGARRSLKLYYLGLGLGCFIGELKQSQHFIIDACQLLEELEFHFASNTVQGMKLMVATPSTLYERLDLKDTEREMIMPTEPIRPVIYKWNQRAAYRRLSIPSIPFTLDYREVVISVCEILAIVYSKMMEQNSSFENTFIFQAIVRFDGKLKKLVIDPIKKDYHALASQMIKSELSQVARANRSLSELQAPAMEM</sequence>
<dbReference type="InParanoid" id="A0A024GM45"/>
<gene>
    <name evidence="2" type="ORF">BN9_088710</name>
</gene>
<dbReference type="AlphaFoldDB" id="A0A024GM45"/>
<name>A0A024GM45_9STRA</name>
<feature type="region of interest" description="Disordered" evidence="1">
    <location>
        <begin position="64"/>
        <end position="105"/>
    </location>
</feature>
<evidence type="ECO:0000313" key="3">
    <source>
        <dbReference type="Proteomes" id="UP000053237"/>
    </source>
</evidence>
<accession>A0A024GM45</accession>
<feature type="region of interest" description="Disordered" evidence="1">
    <location>
        <begin position="1"/>
        <end position="47"/>
    </location>
</feature>